<dbReference type="PANTHER" id="PTHR16172:SF2">
    <property type="entry name" value="MAJOR FACILITATOR SUPERFAMILY DOMAIN-CONTAINING PROTEIN 6"/>
    <property type="match status" value="1"/>
</dbReference>
<dbReference type="GO" id="GO:0022857">
    <property type="term" value="F:transmembrane transporter activity"/>
    <property type="evidence" value="ECO:0007669"/>
    <property type="project" value="InterPro"/>
</dbReference>
<reference evidence="9" key="1">
    <citation type="submission" date="2021-10" db="EMBL/GenBank/DDBJ databases">
        <title>Tropical sea cucumber genome reveals ecological adaptation and Cuvierian tubules defense mechanism.</title>
        <authorList>
            <person name="Chen T."/>
        </authorList>
    </citation>
    <scope>NUCLEOTIDE SEQUENCE</scope>
    <source>
        <strain evidence="9">Nanhai2018</strain>
        <tissue evidence="9">Muscle</tissue>
    </source>
</reference>
<dbReference type="Proteomes" id="UP001152320">
    <property type="component" value="Chromosome 9"/>
</dbReference>
<evidence type="ECO:0000256" key="1">
    <source>
        <dbReference type="ARBA" id="ARBA00004141"/>
    </source>
</evidence>
<feature type="region of interest" description="Disordered" evidence="6">
    <location>
        <begin position="347"/>
        <end position="371"/>
    </location>
</feature>
<feature type="transmembrane region" description="Helical" evidence="7">
    <location>
        <begin position="285"/>
        <end position="304"/>
    </location>
</feature>
<evidence type="ECO:0000256" key="6">
    <source>
        <dbReference type="SAM" id="MobiDB-lite"/>
    </source>
</evidence>
<evidence type="ECO:0000256" key="7">
    <source>
        <dbReference type="SAM" id="Phobius"/>
    </source>
</evidence>
<dbReference type="PANTHER" id="PTHR16172">
    <property type="entry name" value="MAJOR FACILITATOR SUPERFAMILY DOMAIN-CONTAINING PROTEIN 6-LIKE"/>
    <property type="match status" value="1"/>
</dbReference>
<comment type="similarity">
    <text evidence="2">Belongs to the major facilitator superfamily. MFSD6 family.</text>
</comment>
<feature type="transmembrane region" description="Helical" evidence="7">
    <location>
        <begin position="476"/>
        <end position="498"/>
    </location>
</feature>
<feature type="region of interest" description="Disordered" evidence="6">
    <location>
        <begin position="583"/>
        <end position="626"/>
    </location>
</feature>
<dbReference type="InterPro" id="IPR024989">
    <property type="entry name" value="MFS_assoc_dom"/>
</dbReference>
<evidence type="ECO:0000256" key="3">
    <source>
        <dbReference type="ARBA" id="ARBA00022692"/>
    </source>
</evidence>
<feature type="transmembrane region" description="Helical" evidence="7">
    <location>
        <begin position="77"/>
        <end position="99"/>
    </location>
</feature>
<evidence type="ECO:0000256" key="2">
    <source>
        <dbReference type="ARBA" id="ARBA00005241"/>
    </source>
</evidence>
<dbReference type="SUPFAM" id="SSF103473">
    <property type="entry name" value="MFS general substrate transporter"/>
    <property type="match status" value="1"/>
</dbReference>
<evidence type="ECO:0000259" key="8">
    <source>
        <dbReference type="PROSITE" id="PS50850"/>
    </source>
</evidence>
<feature type="transmembrane region" description="Helical" evidence="7">
    <location>
        <begin position="52"/>
        <end position="71"/>
    </location>
</feature>
<dbReference type="InterPro" id="IPR036259">
    <property type="entry name" value="MFS_trans_sf"/>
</dbReference>
<dbReference type="Gene3D" id="1.20.1250.20">
    <property type="entry name" value="MFS general substrate transporter like domains"/>
    <property type="match status" value="3"/>
</dbReference>
<dbReference type="GO" id="GO:0005886">
    <property type="term" value="C:plasma membrane"/>
    <property type="evidence" value="ECO:0007669"/>
    <property type="project" value="TreeGrafter"/>
</dbReference>
<dbReference type="InterPro" id="IPR051717">
    <property type="entry name" value="MFS_MFSD6"/>
</dbReference>
<protein>
    <submittedName>
        <fullName evidence="9">Major facilitator superfamily domain-containing protein 6</fullName>
    </submittedName>
</protein>
<feature type="transmembrane region" description="Helical" evidence="7">
    <location>
        <begin position="449"/>
        <end position="470"/>
    </location>
</feature>
<comment type="subcellular location">
    <subcellularLocation>
        <location evidence="1">Membrane</location>
        <topology evidence="1">Multi-pass membrane protein</topology>
    </subcellularLocation>
</comment>
<keyword evidence="5 7" id="KW-0472">Membrane</keyword>
<feature type="domain" description="Major facilitator superfamily (MFS) profile" evidence="8">
    <location>
        <begin position="385"/>
        <end position="626"/>
    </location>
</feature>
<keyword evidence="3 7" id="KW-0812">Transmembrane</keyword>
<keyword evidence="4 7" id="KW-1133">Transmembrane helix</keyword>
<feature type="transmembrane region" description="Helical" evidence="7">
    <location>
        <begin position="544"/>
        <end position="566"/>
    </location>
</feature>
<feature type="transmembrane region" description="Helical" evidence="7">
    <location>
        <begin position="519"/>
        <end position="538"/>
    </location>
</feature>
<keyword evidence="10" id="KW-1185">Reference proteome</keyword>
<evidence type="ECO:0000256" key="5">
    <source>
        <dbReference type="ARBA" id="ARBA00023136"/>
    </source>
</evidence>
<dbReference type="InterPro" id="IPR020846">
    <property type="entry name" value="MFS_dom"/>
</dbReference>
<feature type="compositionally biased region" description="Basic and acidic residues" evidence="6">
    <location>
        <begin position="605"/>
        <end position="626"/>
    </location>
</feature>
<gene>
    <name evidence="9" type="ORF">HOLleu_19544</name>
</gene>
<dbReference type="Pfam" id="PF12832">
    <property type="entry name" value="MFS_1_like"/>
    <property type="match status" value="1"/>
</dbReference>
<feature type="compositionally biased region" description="Polar residues" evidence="6">
    <location>
        <begin position="348"/>
        <end position="367"/>
    </location>
</feature>
<feature type="transmembrane region" description="Helical" evidence="7">
    <location>
        <begin position="206"/>
        <end position="227"/>
    </location>
</feature>
<sequence length="626" mass="69892">MHFPEDETLVVDTEDIPERGSSSKNDRETQSRFKMWPICGQINPDLLVCKTFYFLFYGAYGSLFPLLAVYFKQLGLSPFEIGILIGIRPFIEFCAAPVWGGLADSYQKAKFILLLSLFSWLVFTESLAFVQPPKKCVEFNHNLNENSLSEPPPFPPPQERSDRLTRDLEIVDFQYQMKPTLQGQDKEKRDQASKVRFSMKQTRKTFLILLFLVIVGEFFCSPTHTLTDSATLSYLGKEKMQYYGRQRMFGSLGWGVSMLAMGILLDRTSVIRPGCEKEGGVIIRNYFICFGSFAVLITTAFLVATQIKFRYHSFDDTTELSELKQPTQTTDDKSKLTESDYGALQETPKVSGNEAESSPSDSRSPLQGPSPDSMRDVLRMYGTIRYGSVLFVAWFAGFGMGLLFAFLYWHLEELGSPALLFGLAAVVNHSSEVLTYFFSNSILSSIGHIPSLCIGLSCYALRCLAISVLYNPWWVLAIETLQGLTHALIWAAATSFLGQAVRQSLRSSAQGILQGTHHGLGRGCGAILGGVFVNLYGTEWAFRGFGIASFLVLVFLIVVQSPLLLGEEAEILTDIRKTSFKQLEEEAQTPTEEPKESLPSQETIQGRESDTGEGGDRQALVTEEKD</sequence>
<accession>A0A9Q1C004</accession>
<organism evidence="9 10">
    <name type="scientific">Holothuria leucospilota</name>
    <name type="common">Black long sea cucumber</name>
    <name type="synonym">Mertensiothuria leucospilota</name>
    <dbReference type="NCBI Taxonomy" id="206669"/>
    <lineage>
        <taxon>Eukaryota</taxon>
        <taxon>Metazoa</taxon>
        <taxon>Echinodermata</taxon>
        <taxon>Eleutherozoa</taxon>
        <taxon>Echinozoa</taxon>
        <taxon>Holothuroidea</taxon>
        <taxon>Aspidochirotacea</taxon>
        <taxon>Aspidochirotida</taxon>
        <taxon>Holothuriidae</taxon>
        <taxon>Holothuria</taxon>
    </lineage>
</organism>
<dbReference type="CDD" id="cd17335">
    <property type="entry name" value="MFS_MFSD6"/>
    <property type="match status" value="1"/>
</dbReference>
<feature type="transmembrane region" description="Helical" evidence="7">
    <location>
        <begin position="111"/>
        <end position="130"/>
    </location>
</feature>
<dbReference type="AlphaFoldDB" id="A0A9Q1C004"/>
<proteinExistence type="inferred from homology"/>
<dbReference type="PROSITE" id="PS50850">
    <property type="entry name" value="MFS"/>
    <property type="match status" value="1"/>
</dbReference>
<dbReference type="EMBL" id="JAIZAY010000009">
    <property type="protein sequence ID" value="KAJ8035768.1"/>
    <property type="molecule type" value="Genomic_DNA"/>
</dbReference>
<dbReference type="OrthoDB" id="5989317at2759"/>
<feature type="transmembrane region" description="Helical" evidence="7">
    <location>
        <begin position="248"/>
        <end position="265"/>
    </location>
</feature>
<evidence type="ECO:0000313" key="10">
    <source>
        <dbReference type="Proteomes" id="UP001152320"/>
    </source>
</evidence>
<name>A0A9Q1C004_HOLLE</name>
<comment type="caution">
    <text evidence="9">The sequence shown here is derived from an EMBL/GenBank/DDBJ whole genome shotgun (WGS) entry which is preliminary data.</text>
</comment>
<evidence type="ECO:0000256" key="4">
    <source>
        <dbReference type="ARBA" id="ARBA00022989"/>
    </source>
</evidence>
<evidence type="ECO:0000313" key="9">
    <source>
        <dbReference type="EMBL" id="KAJ8035768.1"/>
    </source>
</evidence>
<feature type="transmembrane region" description="Helical" evidence="7">
    <location>
        <begin position="389"/>
        <end position="411"/>
    </location>
</feature>